<keyword evidence="2" id="KW-0614">Plasmid</keyword>
<protein>
    <submittedName>
        <fullName evidence="2">Conjugal DNA transfer protein</fullName>
    </submittedName>
</protein>
<sequence>MTYMFRINIKPLRSAAMAVLAAVAAIASSPASADSMCQGSFPNLITDVCWSCTFPLKLFGQAAFDSAGGEDYASSDKTSVCTCKSPPTVGIPTSFWELNQMTDVTTTPGCFPMLGGAKVNVGVNADAYGHNGNNEQGGMAQARESFRQVNLYINPAMYIMGAVLDNSCMDNRGIDIPWVSFADPTHNDEELANILTPYAFPFGSMVAIGAMSADAVAATAGFPIPEIFWAAGSFGPMYPLTGTNQAHLSNEQSARLQTTRVLAKLHAAGTQWAAAGNDAMCSYYPQIIMDKRQYKLQRLYPRPQTEKINGKCCDPIGRTTILTESGTEAPLSTFRDFGYAIFRKRDCCSGAFP</sequence>
<dbReference type="InterPro" id="IPR009649">
    <property type="entry name" value="TraU"/>
</dbReference>
<evidence type="ECO:0000313" key="2">
    <source>
        <dbReference type="EMBL" id="ABM97124.1"/>
    </source>
</evidence>
<organism evidence="2 3">
    <name type="scientific">Methylibium petroleiphilum (strain ATCC BAA-1232 / LMG 22953 / PM1)</name>
    <dbReference type="NCBI Taxonomy" id="420662"/>
    <lineage>
        <taxon>Bacteria</taxon>
        <taxon>Pseudomonadati</taxon>
        <taxon>Pseudomonadota</taxon>
        <taxon>Betaproteobacteria</taxon>
        <taxon>Burkholderiales</taxon>
        <taxon>Sphaerotilaceae</taxon>
        <taxon>Methylibium</taxon>
    </lineage>
</organism>
<evidence type="ECO:0000256" key="1">
    <source>
        <dbReference type="SAM" id="SignalP"/>
    </source>
</evidence>
<dbReference type="KEGG" id="mpt:Mpe_B0349"/>
<keyword evidence="3" id="KW-1185">Reference proteome</keyword>
<accession>A2SNI5</accession>
<feature type="signal peptide" evidence="1">
    <location>
        <begin position="1"/>
        <end position="33"/>
    </location>
</feature>
<proteinExistence type="predicted"/>
<feature type="chain" id="PRO_5002646325" evidence="1">
    <location>
        <begin position="34"/>
        <end position="353"/>
    </location>
</feature>
<dbReference type="Pfam" id="PF06834">
    <property type="entry name" value="TraU"/>
    <property type="match status" value="1"/>
</dbReference>
<dbReference type="EMBL" id="CP000556">
    <property type="protein sequence ID" value="ABM97124.1"/>
    <property type="molecule type" value="Genomic_DNA"/>
</dbReference>
<evidence type="ECO:0000313" key="3">
    <source>
        <dbReference type="Proteomes" id="UP000000366"/>
    </source>
</evidence>
<dbReference type="Proteomes" id="UP000000366">
    <property type="component" value="Plasmid RPME01"/>
</dbReference>
<dbReference type="HOGENOM" id="CLU_058410_0_0_4"/>
<name>A2SNI5_METPP</name>
<reference evidence="2 3" key="1">
    <citation type="journal article" date="2007" name="J. Bacteriol.">
        <title>Whole-genome analysis of the methyl tert-butyl ether-degrading beta-proteobacterium Methylibium petroleiphilum PM1.</title>
        <authorList>
            <person name="Kane S.R."/>
            <person name="Chakicherla A.Y."/>
            <person name="Chain P.S.G."/>
            <person name="Schmidt R."/>
            <person name="Shin M.W."/>
            <person name="Legler T.C."/>
            <person name="Scow K.M."/>
            <person name="Larimer F.W."/>
            <person name="Lucas S.M."/>
            <person name="Richardson P.M."/>
            <person name="Hristova K.R."/>
        </authorList>
    </citation>
    <scope>NUCLEOTIDE SEQUENCE [LARGE SCALE GENOMIC DNA]</scope>
    <source>
        <strain evidence="3">ATCC BAA-1232 / LMG 22953 / PM1</strain>
        <plasmid evidence="2 3">RPME01</plasmid>
    </source>
</reference>
<dbReference type="eggNOG" id="ENOG502Z7SA">
    <property type="taxonomic scope" value="Bacteria"/>
</dbReference>
<geneLocation type="plasmid" evidence="2 3">
    <name>RPME01</name>
</geneLocation>
<keyword evidence="1" id="KW-0732">Signal</keyword>
<dbReference type="AlphaFoldDB" id="A2SNI5"/>
<gene>
    <name evidence="2" type="primary">traU</name>
    <name evidence="2" type="ordered locus">Mpe_B0349</name>
</gene>